<evidence type="ECO:0000313" key="2">
    <source>
        <dbReference type="EMBL" id="GAA5341576.1"/>
    </source>
</evidence>
<protein>
    <recommendedName>
        <fullName evidence="4">DUF222 domain-containing protein</fullName>
    </recommendedName>
</protein>
<feature type="compositionally biased region" description="Basic and acidic residues" evidence="1">
    <location>
        <begin position="410"/>
        <end position="423"/>
    </location>
</feature>
<proteinExistence type="predicted"/>
<sequence length="430" mass="47414">MSIPNDPNTPDGTGGEPRIRHVRVTLTMNDASNDTSDAQIASAVEGLLDAAIDGRAPDPSLDQARSRIASWTVSDQGRVPAGWAAFEDSGIPEMVAEMFPPEPRREDYRTPGGGIDDEEFVSAQDDWRSECLRLAVAASQLPEVLDRLERAEGVQDRIADVHARNPLPVRPRRQDFPEQFFGTRPFDATAYARAHERWQQEMRQTATARDAAIERILTESESHGRYLPAQFQQEWIPKDLLAVSTLRALLDADPATTSHLIDRDTRQQLEAMLYSGDPYVRIIDPDHPDGPELYEGQASEAHRWIPAGVFAATQAEGAGEFRVVVGRSPVGDEPTASAAFPPAEHDSQILGQLSRVLETAPEDTSPCELLQQVSALVESTGREGWDQGATTLIERGTLLSDLLAQRDRRLGDTDQHRHDRPDLGDSGITR</sequence>
<evidence type="ECO:0008006" key="4">
    <source>
        <dbReference type="Google" id="ProtNLM"/>
    </source>
</evidence>
<evidence type="ECO:0000256" key="1">
    <source>
        <dbReference type="SAM" id="MobiDB-lite"/>
    </source>
</evidence>
<dbReference type="RefSeq" id="WP_201671117.1">
    <property type="nucleotide sequence ID" value="NZ_BAABBK010000011.1"/>
</dbReference>
<dbReference type="EMBL" id="BAABNP010000011">
    <property type="protein sequence ID" value="GAA5341576.1"/>
    <property type="molecule type" value="Genomic_DNA"/>
</dbReference>
<reference evidence="2 3" key="1">
    <citation type="submission" date="2024-02" db="EMBL/GenBank/DDBJ databases">
        <title>Characterization of antibiotic resistant novel bacterial strains and their environmental applications.</title>
        <authorList>
            <person name="Manzoor S."/>
            <person name="Abbas S."/>
            <person name="Arshad M."/>
            <person name="Li W.J."/>
            <person name="Ahmed I."/>
        </authorList>
    </citation>
    <scope>NUCLEOTIDE SEQUENCE [LARGE SCALE GENOMIC DNA]</scope>
    <source>
        <strain evidence="2 3">KACC 15558</strain>
    </source>
</reference>
<gene>
    <name evidence="2" type="ORF">KACC15558_26170</name>
</gene>
<name>A0ABP9U3L8_9MICO</name>
<comment type="caution">
    <text evidence="2">The sequence shown here is derived from an EMBL/GenBank/DDBJ whole genome shotgun (WGS) entry which is preliminary data.</text>
</comment>
<evidence type="ECO:0000313" key="3">
    <source>
        <dbReference type="Proteomes" id="UP001498935"/>
    </source>
</evidence>
<accession>A0ABP9U3L8</accession>
<dbReference type="Proteomes" id="UP001498935">
    <property type="component" value="Unassembled WGS sequence"/>
</dbReference>
<organism evidence="2 3">
    <name type="scientific">Brevibacterium ammoniilyticum</name>
    <dbReference type="NCBI Taxonomy" id="1046555"/>
    <lineage>
        <taxon>Bacteria</taxon>
        <taxon>Bacillati</taxon>
        <taxon>Actinomycetota</taxon>
        <taxon>Actinomycetes</taxon>
        <taxon>Micrococcales</taxon>
        <taxon>Brevibacteriaceae</taxon>
        <taxon>Brevibacterium</taxon>
    </lineage>
</organism>
<keyword evidence="3" id="KW-1185">Reference proteome</keyword>
<feature type="region of interest" description="Disordered" evidence="1">
    <location>
        <begin position="410"/>
        <end position="430"/>
    </location>
</feature>